<evidence type="ECO:0000256" key="2">
    <source>
        <dbReference type="ARBA" id="ARBA00009592"/>
    </source>
</evidence>
<dbReference type="InterPro" id="IPR046956">
    <property type="entry name" value="RLP23-like"/>
</dbReference>
<dbReference type="InterPro" id="IPR032675">
    <property type="entry name" value="LRR_dom_sf"/>
</dbReference>
<feature type="chain" id="PRO_5042126321" description="Leucine-rich repeat-containing N-terminal plant-type domain-containing protein" evidence="13">
    <location>
        <begin position="22"/>
        <end position="828"/>
    </location>
</feature>
<proteinExistence type="inferred from homology"/>
<accession>A0AAD4JFL3</accession>
<feature type="transmembrane region" description="Helical" evidence="12">
    <location>
        <begin position="767"/>
        <end position="788"/>
    </location>
</feature>
<keyword evidence="8 12" id="KW-1133">Transmembrane helix</keyword>
<keyword evidence="11" id="KW-0325">Glycoprotein</keyword>
<keyword evidence="9 12" id="KW-0472">Membrane</keyword>
<dbReference type="Pfam" id="PF13855">
    <property type="entry name" value="LRR_8"/>
    <property type="match status" value="2"/>
</dbReference>
<feature type="domain" description="Leucine-rich repeat-containing N-terminal plant-type" evidence="14">
    <location>
        <begin position="25"/>
        <end position="67"/>
    </location>
</feature>
<dbReference type="PANTHER" id="PTHR48063">
    <property type="entry name" value="LRR RECEPTOR-LIKE KINASE"/>
    <property type="match status" value="1"/>
</dbReference>
<dbReference type="PANTHER" id="PTHR48063:SF96">
    <property type="entry name" value="LEUCINE-RICH REPEAT-CONTAINING N-TERMINAL PLANT-TYPE DOMAIN-CONTAINING PROTEIN"/>
    <property type="match status" value="1"/>
</dbReference>
<evidence type="ECO:0000256" key="5">
    <source>
        <dbReference type="ARBA" id="ARBA00022692"/>
    </source>
</evidence>
<comment type="caution">
    <text evidence="15">The sequence shown here is derived from an EMBL/GenBank/DDBJ whole genome shotgun (WGS) entry which is preliminary data.</text>
</comment>
<name>A0AAD4JFL3_PERFH</name>
<keyword evidence="6 13" id="KW-0732">Signal</keyword>
<dbReference type="SUPFAM" id="SSF52058">
    <property type="entry name" value="L domain-like"/>
    <property type="match status" value="2"/>
</dbReference>
<keyword evidence="4" id="KW-0433">Leucine-rich repeat</keyword>
<evidence type="ECO:0000256" key="8">
    <source>
        <dbReference type="ARBA" id="ARBA00022989"/>
    </source>
</evidence>
<dbReference type="FunFam" id="3.80.10.10:FF:000041">
    <property type="entry name" value="LRR receptor-like serine/threonine-protein kinase ERECTA"/>
    <property type="match status" value="1"/>
</dbReference>
<keyword evidence="7" id="KW-0677">Repeat</keyword>
<evidence type="ECO:0000256" key="11">
    <source>
        <dbReference type="ARBA" id="ARBA00023180"/>
    </source>
</evidence>
<evidence type="ECO:0000256" key="12">
    <source>
        <dbReference type="SAM" id="Phobius"/>
    </source>
</evidence>
<evidence type="ECO:0000313" key="16">
    <source>
        <dbReference type="Proteomes" id="UP001190926"/>
    </source>
</evidence>
<evidence type="ECO:0000256" key="3">
    <source>
        <dbReference type="ARBA" id="ARBA00022475"/>
    </source>
</evidence>
<feature type="signal peptide" evidence="13">
    <location>
        <begin position="1"/>
        <end position="21"/>
    </location>
</feature>
<keyword evidence="3" id="KW-1003">Cell membrane</keyword>
<gene>
    <name evidence="15" type="ORF">C2S53_007259</name>
</gene>
<reference evidence="15 16" key="1">
    <citation type="journal article" date="2021" name="Nat. Commun.">
        <title>Incipient diploidization of the medicinal plant Perilla within 10,000 years.</title>
        <authorList>
            <person name="Zhang Y."/>
            <person name="Shen Q."/>
            <person name="Leng L."/>
            <person name="Zhang D."/>
            <person name="Chen S."/>
            <person name="Shi Y."/>
            <person name="Ning Z."/>
            <person name="Chen S."/>
        </authorList>
    </citation>
    <scope>NUCLEOTIDE SEQUENCE [LARGE SCALE GENOMIC DNA]</scope>
    <source>
        <strain evidence="16">cv. PC099</strain>
    </source>
</reference>
<dbReference type="EMBL" id="SDAM02000071">
    <property type="protein sequence ID" value="KAH6832399.1"/>
    <property type="molecule type" value="Genomic_DNA"/>
</dbReference>
<dbReference type="FunFam" id="3.80.10.10:FF:000213">
    <property type="entry name" value="Tyrosine-sulfated glycopeptide receptor 1"/>
    <property type="match status" value="1"/>
</dbReference>
<dbReference type="GO" id="GO:0006952">
    <property type="term" value="P:defense response"/>
    <property type="evidence" value="ECO:0007669"/>
    <property type="project" value="UniProtKB-ARBA"/>
</dbReference>
<dbReference type="Gene3D" id="3.80.10.10">
    <property type="entry name" value="Ribonuclease Inhibitor"/>
    <property type="match status" value="3"/>
</dbReference>
<evidence type="ECO:0000256" key="6">
    <source>
        <dbReference type="ARBA" id="ARBA00022729"/>
    </source>
</evidence>
<dbReference type="AlphaFoldDB" id="A0AAD4JFL3"/>
<dbReference type="InterPro" id="IPR001611">
    <property type="entry name" value="Leu-rich_rpt"/>
</dbReference>
<evidence type="ECO:0000259" key="14">
    <source>
        <dbReference type="Pfam" id="PF08263"/>
    </source>
</evidence>
<organism evidence="15 16">
    <name type="scientific">Perilla frutescens var. hirtella</name>
    <name type="common">Perilla citriodora</name>
    <name type="synonym">Perilla setoyensis</name>
    <dbReference type="NCBI Taxonomy" id="608512"/>
    <lineage>
        <taxon>Eukaryota</taxon>
        <taxon>Viridiplantae</taxon>
        <taxon>Streptophyta</taxon>
        <taxon>Embryophyta</taxon>
        <taxon>Tracheophyta</taxon>
        <taxon>Spermatophyta</taxon>
        <taxon>Magnoliopsida</taxon>
        <taxon>eudicotyledons</taxon>
        <taxon>Gunneridae</taxon>
        <taxon>Pentapetalae</taxon>
        <taxon>asterids</taxon>
        <taxon>lamiids</taxon>
        <taxon>Lamiales</taxon>
        <taxon>Lamiaceae</taxon>
        <taxon>Nepetoideae</taxon>
        <taxon>Elsholtzieae</taxon>
        <taxon>Perilla</taxon>
    </lineage>
</organism>
<keyword evidence="16" id="KW-1185">Reference proteome</keyword>
<dbReference type="InterPro" id="IPR013210">
    <property type="entry name" value="LRR_N_plant-typ"/>
</dbReference>
<evidence type="ECO:0000256" key="9">
    <source>
        <dbReference type="ARBA" id="ARBA00023136"/>
    </source>
</evidence>
<keyword evidence="10" id="KW-0675">Receptor</keyword>
<comment type="subcellular location">
    <subcellularLocation>
        <location evidence="1">Cell membrane</location>
        <topology evidence="1">Single-pass type I membrane protein</topology>
    </subcellularLocation>
</comment>
<evidence type="ECO:0000256" key="7">
    <source>
        <dbReference type="ARBA" id="ARBA00022737"/>
    </source>
</evidence>
<dbReference type="PRINTS" id="PR00019">
    <property type="entry name" value="LEURICHRPT"/>
</dbReference>
<protein>
    <recommendedName>
        <fullName evidence="14">Leucine-rich repeat-containing N-terminal plant-type domain-containing protein</fullName>
    </recommendedName>
</protein>
<evidence type="ECO:0000256" key="4">
    <source>
        <dbReference type="ARBA" id="ARBA00022614"/>
    </source>
</evidence>
<comment type="similarity">
    <text evidence="2">Belongs to the RLP family.</text>
</comment>
<evidence type="ECO:0000256" key="10">
    <source>
        <dbReference type="ARBA" id="ARBA00023170"/>
    </source>
</evidence>
<evidence type="ECO:0000313" key="15">
    <source>
        <dbReference type="EMBL" id="KAH6832399.1"/>
    </source>
</evidence>
<dbReference type="GO" id="GO:0005886">
    <property type="term" value="C:plasma membrane"/>
    <property type="evidence" value="ECO:0007669"/>
    <property type="project" value="UniProtKB-SubCell"/>
</dbReference>
<evidence type="ECO:0000256" key="1">
    <source>
        <dbReference type="ARBA" id="ARBA00004251"/>
    </source>
</evidence>
<keyword evidence="5 12" id="KW-0812">Transmembrane</keyword>
<dbReference type="FunFam" id="3.80.10.10:FF:000095">
    <property type="entry name" value="LRR receptor-like serine/threonine-protein kinase GSO1"/>
    <property type="match status" value="1"/>
</dbReference>
<dbReference type="Pfam" id="PF08263">
    <property type="entry name" value="LRRNT_2"/>
    <property type="match status" value="1"/>
</dbReference>
<dbReference type="SMART" id="SM00369">
    <property type="entry name" value="LRR_TYP"/>
    <property type="match status" value="8"/>
</dbReference>
<sequence length="828" mass="92622">MAISSLPHLFFFYIVVISVHGKCLDDQKTLLLELKSQFIFNSSRSLKLVGWNNQTNDCCNWDGVECDDAGHVIRLLLQDEAISGGIPPTLGNLTNLVYLDLSRNFFTGLIPSFNMSKKLTTIDLSYNSLLGSLSNFHFEGLPNLALLFLASNLLSGSIPSFLFGLPSLQSLDLSNNQFSGQVHEFSFVNKSNLVDLDLSNNLLEGPIPHSFFKLHSLGIIRLSNNSFNGTFQMENIRSLPNLESLELSYNNLSVDATNMGSSSYRFPQLLALIMDSCNLYGLPVNSSAFTKLDVLSLVSCNLYNIPPFIKTISLTLKYLDLSRNWISGEIPSWIWEIGTGTGIPYIALNLSCNMFVDLQKPYNIPTSLWILDLHSNMLRGELPLIPSNYLDCSNNNFDKVIPPDIENVPRRYLSLANNSLRGAIPISLCNAKNLLVLDLSLNHLSGDIPHCLFENMSELGVLSLESNNISGDIPDTFPVNCSLQTLDLSNNNFGGRIPNSVGYCKQLQVMNVGNNKFDDSFPCMLPLSLRVLVLRSNRFRGEIRCHENWPSLQIIDIASNNFSGNLHLVNFSSWRGMMQESGAQLNRNHLGYTRDNYLPNYYLDEVTLIIKGLGLTLTKIRADFTSIDLSCNNFHGEIPDAIGDLRSLYLLNLSHNSLTGNITKSFGNMTQLGSLDLSMNQLTGMIPEELARLTFLSVLNLSYNKLVGVIPKGRQFQTFSDDSFQGNSGLCGFPLNISCSSADDDDGDLSPQEDENVQSKKEIEWEYVSAALGYVVGLGSIVWLLLFWRSFREKYYGKIEEVVEDIIDARNQRRRRARIVVRNQGRRK</sequence>
<dbReference type="GO" id="GO:0051707">
    <property type="term" value="P:response to other organism"/>
    <property type="evidence" value="ECO:0007669"/>
    <property type="project" value="UniProtKB-ARBA"/>
</dbReference>
<dbReference type="Pfam" id="PF00560">
    <property type="entry name" value="LRR_1"/>
    <property type="match status" value="6"/>
</dbReference>
<dbReference type="Proteomes" id="UP001190926">
    <property type="component" value="Unassembled WGS sequence"/>
</dbReference>
<dbReference type="InterPro" id="IPR003591">
    <property type="entry name" value="Leu-rich_rpt_typical-subtyp"/>
</dbReference>
<evidence type="ECO:0000256" key="13">
    <source>
        <dbReference type="SAM" id="SignalP"/>
    </source>
</evidence>